<dbReference type="AlphaFoldDB" id="A0A5B9PLE6"/>
<dbReference type="Pfam" id="PF03692">
    <property type="entry name" value="CxxCxxCC"/>
    <property type="match status" value="1"/>
</dbReference>
<gene>
    <name evidence="1" type="ORF">MFFC18_30590</name>
</gene>
<protein>
    <submittedName>
        <fullName evidence="1">Flagellin N-methylase</fullName>
    </submittedName>
</protein>
<name>A0A5B9PLE6_9BACT</name>
<evidence type="ECO:0000313" key="1">
    <source>
        <dbReference type="EMBL" id="QEG23163.1"/>
    </source>
</evidence>
<keyword evidence="2" id="KW-1185">Reference proteome</keyword>
<reference evidence="1 2" key="1">
    <citation type="submission" date="2019-08" db="EMBL/GenBank/DDBJ databases">
        <title>Deep-cultivation of Planctomycetes and their phenomic and genomic characterization uncovers novel biology.</title>
        <authorList>
            <person name="Wiegand S."/>
            <person name="Jogler M."/>
            <person name="Boedeker C."/>
            <person name="Pinto D."/>
            <person name="Vollmers J."/>
            <person name="Rivas-Marin E."/>
            <person name="Kohn T."/>
            <person name="Peeters S.H."/>
            <person name="Heuer A."/>
            <person name="Rast P."/>
            <person name="Oberbeckmann S."/>
            <person name="Bunk B."/>
            <person name="Jeske O."/>
            <person name="Meyerdierks A."/>
            <person name="Storesund J.E."/>
            <person name="Kallscheuer N."/>
            <person name="Luecker S."/>
            <person name="Lage O.M."/>
            <person name="Pohl T."/>
            <person name="Merkel B.J."/>
            <person name="Hornburger P."/>
            <person name="Mueller R.-W."/>
            <person name="Bruemmer F."/>
            <person name="Labrenz M."/>
            <person name="Spormann A.M."/>
            <person name="Op den Camp H."/>
            <person name="Overmann J."/>
            <person name="Amann R."/>
            <person name="Jetten M.S.M."/>
            <person name="Mascher T."/>
            <person name="Medema M.H."/>
            <person name="Devos D.P."/>
            <person name="Kaster A.-K."/>
            <person name="Ovreas L."/>
            <person name="Rohde M."/>
            <person name="Galperin M.Y."/>
            <person name="Jogler C."/>
        </authorList>
    </citation>
    <scope>NUCLEOTIDE SEQUENCE [LARGE SCALE GENOMIC DNA]</scope>
    <source>
        <strain evidence="1 2">FC18</strain>
    </source>
</reference>
<dbReference type="OrthoDB" id="71604at2"/>
<sequence>MQPDGPCKTFVDLHGFLGQYPAHCIYDFPKHRRRGINQVLANFRPHQANMFERSINHSYQDPVDLIWLKAAADLGLKIARSADAFAAYDGNGTLTIATAEHFDADDCLAQMIFHEICHWMIAGRRGFQLEDWGLSSIDDSDIVYEYAAIRLQAALSRPYGLRSFMAVTTDWRPYWESLPEDPLGDGDDPAIPLAQDGHFMSRLEPFEAVLKRALSATATIADAVRGATEPSSLWSITKPRHRLGSLLSESDSLKCGTCAWASSDDDAGSILGCRQHKEFEQPAPAVKRDEHACEKWEPKFTIEDCGSCGACCREGFDILTVTDDDPFKRLHPELVQLRDDGEHGVPRPDGLCVALDGDGEASPYRCRHYDSRPRNCRDFEVGEDGCLLARRRVGLSR</sequence>
<keyword evidence="1" id="KW-0282">Flagellum</keyword>
<dbReference type="EMBL" id="CP042912">
    <property type="protein sequence ID" value="QEG23163.1"/>
    <property type="molecule type" value="Genomic_DNA"/>
</dbReference>
<dbReference type="STRING" id="980251.GCA_001642875_03899"/>
<keyword evidence="1" id="KW-0489">Methyltransferase</keyword>
<dbReference type="InterPro" id="IPR005358">
    <property type="entry name" value="Puta_zinc/iron-chelating_dom"/>
</dbReference>
<keyword evidence="1" id="KW-0969">Cilium</keyword>
<keyword evidence="1" id="KW-0966">Cell projection</keyword>
<dbReference type="KEGG" id="mff:MFFC18_30590"/>
<accession>A0A5B9PLE6</accession>
<dbReference type="GO" id="GO:0008168">
    <property type="term" value="F:methyltransferase activity"/>
    <property type="evidence" value="ECO:0007669"/>
    <property type="project" value="UniProtKB-KW"/>
</dbReference>
<dbReference type="Proteomes" id="UP000322214">
    <property type="component" value="Chromosome"/>
</dbReference>
<dbReference type="GO" id="GO:0032259">
    <property type="term" value="P:methylation"/>
    <property type="evidence" value="ECO:0007669"/>
    <property type="project" value="UniProtKB-KW"/>
</dbReference>
<proteinExistence type="predicted"/>
<keyword evidence="1" id="KW-0808">Transferase</keyword>
<organism evidence="1 2">
    <name type="scientific">Mariniblastus fucicola</name>
    <dbReference type="NCBI Taxonomy" id="980251"/>
    <lineage>
        <taxon>Bacteria</taxon>
        <taxon>Pseudomonadati</taxon>
        <taxon>Planctomycetota</taxon>
        <taxon>Planctomycetia</taxon>
        <taxon>Pirellulales</taxon>
        <taxon>Pirellulaceae</taxon>
        <taxon>Mariniblastus</taxon>
    </lineage>
</organism>
<evidence type="ECO:0000313" key="2">
    <source>
        <dbReference type="Proteomes" id="UP000322214"/>
    </source>
</evidence>